<dbReference type="Pfam" id="PF02854">
    <property type="entry name" value="MIF4G"/>
    <property type="match status" value="1"/>
</dbReference>
<organism evidence="7 8">
    <name type="scientific">Prorocentrum cordatum</name>
    <dbReference type="NCBI Taxonomy" id="2364126"/>
    <lineage>
        <taxon>Eukaryota</taxon>
        <taxon>Sar</taxon>
        <taxon>Alveolata</taxon>
        <taxon>Dinophyceae</taxon>
        <taxon>Prorocentrales</taxon>
        <taxon>Prorocentraceae</taxon>
        <taxon>Prorocentrum</taxon>
    </lineage>
</organism>
<comment type="caution">
    <text evidence="7">The sequence shown here is derived from an EMBL/GenBank/DDBJ whole genome shotgun (WGS) entry which is preliminary data.</text>
</comment>
<evidence type="ECO:0000313" key="7">
    <source>
        <dbReference type="EMBL" id="CAK0832519.1"/>
    </source>
</evidence>
<sequence length="388" mass="43789">MKMRLRDAGLSMLTIGLLSPVAIVVFNYGVPIEIIVFGLLLAGYRGPEYLRGKRSTPQDDHRDVADPQAGRPARRDENSSSKAAKETGGLTSWRSKLSWRSKASDGTKRGGRDSDEGSWRRRDGDAKSRKQGDDPKKERSSGALAALKQKAGPQQQWRSLINKFTPEKFEKLCEQLLETLPKDTEERTVTDQEFRQVLEDLLALVFEASSRQHQYTEMYTDLCQKLLDFVGKQRPGLDVKSCVWEKCQVIFQTVVLKAPDFPENLPEDELMDRKAKHKEKMVGMVKFGGDLVSRGLVPCEGVMQWIHTLLSEKTQEVYVEDGAAAAREKDMEQREVQLEVLCAILASMGSSLSDSKTWSDDDRRWIHLGLPGWPAILGCRSHAMFFIL</sequence>
<dbReference type="InterPro" id="IPR003890">
    <property type="entry name" value="MIF4G-like_typ-3"/>
</dbReference>
<dbReference type="Proteomes" id="UP001189429">
    <property type="component" value="Unassembled WGS sequence"/>
</dbReference>
<evidence type="ECO:0000259" key="6">
    <source>
        <dbReference type="Pfam" id="PF02854"/>
    </source>
</evidence>
<keyword evidence="8" id="KW-1185">Reference proteome</keyword>
<comment type="similarity">
    <text evidence="1">Belongs to the eukaryotic initiation factor 4G family.</text>
</comment>
<keyword evidence="5" id="KW-0472">Membrane</keyword>
<evidence type="ECO:0000256" key="3">
    <source>
        <dbReference type="ARBA" id="ARBA00022917"/>
    </source>
</evidence>
<dbReference type="PANTHER" id="PTHR23253:SF9">
    <property type="entry name" value="EUKARYOTIC TRANSLATION INITIATION FACTOR 4 GAMMA 2"/>
    <property type="match status" value="1"/>
</dbReference>
<accession>A0ABN9SL69</accession>
<evidence type="ECO:0000256" key="2">
    <source>
        <dbReference type="ARBA" id="ARBA00022540"/>
    </source>
</evidence>
<proteinExistence type="inferred from homology"/>
<evidence type="ECO:0000313" key="8">
    <source>
        <dbReference type="Proteomes" id="UP001189429"/>
    </source>
</evidence>
<dbReference type="InterPro" id="IPR016024">
    <property type="entry name" value="ARM-type_fold"/>
</dbReference>
<keyword evidence="5" id="KW-1133">Transmembrane helix</keyword>
<feature type="domain" description="MIF4G" evidence="6">
    <location>
        <begin position="158"/>
        <end position="358"/>
    </location>
</feature>
<feature type="compositionally biased region" description="Basic and acidic residues" evidence="4">
    <location>
        <begin position="73"/>
        <end position="85"/>
    </location>
</feature>
<protein>
    <recommendedName>
        <fullName evidence="6">MIF4G domain-containing protein</fullName>
    </recommendedName>
</protein>
<keyword evidence="5" id="KW-0812">Transmembrane</keyword>
<dbReference type="Gene3D" id="1.25.40.180">
    <property type="match status" value="1"/>
</dbReference>
<dbReference type="EMBL" id="CAUYUJ010011747">
    <property type="protein sequence ID" value="CAK0832519.1"/>
    <property type="molecule type" value="Genomic_DNA"/>
</dbReference>
<name>A0ABN9SL69_9DINO</name>
<dbReference type="PANTHER" id="PTHR23253">
    <property type="entry name" value="EUKARYOTIC TRANSLATION INITIATION FACTOR 4 GAMMA"/>
    <property type="match status" value="1"/>
</dbReference>
<feature type="compositionally biased region" description="Basic and acidic residues" evidence="4">
    <location>
        <begin position="102"/>
        <end position="140"/>
    </location>
</feature>
<feature type="compositionally biased region" description="Basic and acidic residues" evidence="4">
    <location>
        <begin position="50"/>
        <end position="65"/>
    </location>
</feature>
<feature type="region of interest" description="Disordered" evidence="4">
    <location>
        <begin position="50"/>
        <end position="154"/>
    </location>
</feature>
<evidence type="ECO:0000256" key="5">
    <source>
        <dbReference type="SAM" id="Phobius"/>
    </source>
</evidence>
<evidence type="ECO:0000256" key="4">
    <source>
        <dbReference type="SAM" id="MobiDB-lite"/>
    </source>
</evidence>
<gene>
    <name evidence="7" type="ORF">PCOR1329_LOCUS30511</name>
</gene>
<reference evidence="7" key="1">
    <citation type="submission" date="2023-10" db="EMBL/GenBank/DDBJ databases">
        <authorList>
            <person name="Chen Y."/>
            <person name="Shah S."/>
            <person name="Dougan E. K."/>
            <person name="Thang M."/>
            <person name="Chan C."/>
        </authorList>
    </citation>
    <scope>NUCLEOTIDE SEQUENCE [LARGE SCALE GENOMIC DNA]</scope>
</reference>
<evidence type="ECO:0000256" key="1">
    <source>
        <dbReference type="ARBA" id="ARBA00005775"/>
    </source>
</evidence>
<feature type="transmembrane region" description="Helical" evidence="5">
    <location>
        <begin position="20"/>
        <end position="44"/>
    </location>
</feature>
<keyword evidence="3" id="KW-0648">Protein biosynthesis</keyword>
<keyword evidence="2" id="KW-0396">Initiation factor</keyword>
<dbReference type="SUPFAM" id="SSF48371">
    <property type="entry name" value="ARM repeat"/>
    <property type="match status" value="1"/>
</dbReference>